<evidence type="ECO:0000313" key="8">
    <source>
        <dbReference type="EMBL" id="PLC42611.1"/>
    </source>
</evidence>
<dbReference type="Pfam" id="PF13641">
    <property type="entry name" value="Glyco_tranf_2_3"/>
    <property type="match status" value="1"/>
</dbReference>
<feature type="transmembrane region" description="Helical" evidence="7">
    <location>
        <begin position="6"/>
        <end position="30"/>
    </location>
</feature>
<evidence type="ECO:0000313" key="9">
    <source>
        <dbReference type="Proteomes" id="UP000234456"/>
    </source>
</evidence>
<dbReference type="CDD" id="cd06423">
    <property type="entry name" value="CESA_like"/>
    <property type="match status" value="1"/>
</dbReference>
<dbReference type="RefSeq" id="WP_102065676.1">
    <property type="nucleotide sequence ID" value="NZ_PKQE01000002.1"/>
</dbReference>
<keyword evidence="5 7" id="KW-0472">Membrane</keyword>
<proteinExistence type="predicted"/>
<sequence>MDAYLLLTLSLGWVLSALLYVIPLLCVIVWRKETFLAKDYTVQRRVAVLLPCFNEGPHAYDTIKSISESDYPAGLLEIVAVDDHSTDDSWEWIQKAQRDFSGPVRIAAYRQPVNKGKYEALNRAANIATSADIFICIDSDCTFHPDAVRELVASFTSDKIAAVGGHVRVSNVNDNLVTKTQATVYFYAYKVMKMFQNRLRNVTCISGCLFAIRRDAFFEIEDDVKTCNFLGAKFSAGEDRYMTHLLMLRGYQTAVNLDAICWTEVPTTFRKFFTQQWRWRRSGTQDYLLTLRTLRRHARNVHPLSAMNLILPETVNYLMLFTFVFAIASGNALEWIVSHQVFTYTVFAPFLFGVHFWAKRCAPDQAVKGGPLPLLPFIAAWALAGTVTCAMMAIFTMDSSSWGTRVSKKQEESAGTVEDGAQLEGMQPQQG</sequence>
<gene>
    <name evidence="8" type="ORF">C0Q88_11705</name>
</gene>
<dbReference type="OrthoDB" id="276604at2"/>
<keyword evidence="4" id="KW-0808">Transferase</keyword>
<feature type="transmembrane region" description="Helical" evidence="7">
    <location>
        <begin position="370"/>
        <end position="395"/>
    </location>
</feature>
<evidence type="ECO:0008006" key="10">
    <source>
        <dbReference type="Google" id="ProtNLM"/>
    </source>
</evidence>
<dbReference type="GO" id="GO:0030213">
    <property type="term" value="P:hyaluronan biosynthetic process"/>
    <property type="evidence" value="ECO:0007669"/>
    <property type="project" value="TreeGrafter"/>
</dbReference>
<keyword evidence="7" id="KW-1133">Transmembrane helix</keyword>
<name>A0A2N4TSG6_RALPI</name>
<keyword evidence="3" id="KW-0328">Glycosyltransferase</keyword>
<dbReference type="InterPro" id="IPR029044">
    <property type="entry name" value="Nucleotide-diphossugar_trans"/>
</dbReference>
<keyword evidence="2" id="KW-1003">Cell membrane</keyword>
<comment type="caution">
    <text evidence="8">The sequence shown here is derived from an EMBL/GenBank/DDBJ whole genome shotgun (WGS) entry which is preliminary data.</text>
</comment>
<protein>
    <recommendedName>
        <fullName evidence="10">Glycosyl transferase family 2</fullName>
    </recommendedName>
</protein>
<dbReference type="GO" id="GO:0050501">
    <property type="term" value="F:hyaluronan synthase activity"/>
    <property type="evidence" value="ECO:0007669"/>
    <property type="project" value="TreeGrafter"/>
</dbReference>
<organism evidence="8 9">
    <name type="scientific">Ralstonia pickettii</name>
    <name type="common">Burkholderia pickettii</name>
    <dbReference type="NCBI Taxonomy" id="329"/>
    <lineage>
        <taxon>Bacteria</taxon>
        <taxon>Pseudomonadati</taxon>
        <taxon>Pseudomonadota</taxon>
        <taxon>Betaproteobacteria</taxon>
        <taxon>Burkholderiales</taxon>
        <taxon>Burkholderiaceae</taxon>
        <taxon>Ralstonia</taxon>
    </lineage>
</organism>
<evidence type="ECO:0000256" key="3">
    <source>
        <dbReference type="ARBA" id="ARBA00022676"/>
    </source>
</evidence>
<feature type="transmembrane region" description="Helical" evidence="7">
    <location>
        <begin position="341"/>
        <end position="358"/>
    </location>
</feature>
<evidence type="ECO:0000256" key="4">
    <source>
        <dbReference type="ARBA" id="ARBA00022679"/>
    </source>
</evidence>
<dbReference type="Proteomes" id="UP000234456">
    <property type="component" value="Unassembled WGS sequence"/>
</dbReference>
<evidence type="ECO:0000256" key="6">
    <source>
        <dbReference type="SAM" id="MobiDB-lite"/>
    </source>
</evidence>
<feature type="region of interest" description="Disordered" evidence="6">
    <location>
        <begin position="407"/>
        <end position="431"/>
    </location>
</feature>
<dbReference type="Gene3D" id="3.90.550.10">
    <property type="entry name" value="Spore Coat Polysaccharide Biosynthesis Protein SpsA, Chain A"/>
    <property type="match status" value="1"/>
</dbReference>
<dbReference type="SUPFAM" id="SSF53448">
    <property type="entry name" value="Nucleotide-diphospho-sugar transferases"/>
    <property type="match status" value="1"/>
</dbReference>
<dbReference type="EMBL" id="PKQE01000002">
    <property type="protein sequence ID" value="PLC42611.1"/>
    <property type="molecule type" value="Genomic_DNA"/>
</dbReference>
<dbReference type="PANTHER" id="PTHR22913:SF12">
    <property type="entry name" value="MANNURONAN SYNTHASE"/>
    <property type="match status" value="1"/>
</dbReference>
<feature type="transmembrane region" description="Helical" evidence="7">
    <location>
        <begin position="315"/>
        <end position="335"/>
    </location>
</feature>
<dbReference type="GO" id="GO:0005886">
    <property type="term" value="C:plasma membrane"/>
    <property type="evidence" value="ECO:0007669"/>
    <property type="project" value="UniProtKB-SubCell"/>
</dbReference>
<dbReference type="AlphaFoldDB" id="A0A2N4TSG6"/>
<accession>A0A2N4TSG6</accession>
<evidence type="ECO:0000256" key="2">
    <source>
        <dbReference type="ARBA" id="ARBA00022475"/>
    </source>
</evidence>
<evidence type="ECO:0000256" key="1">
    <source>
        <dbReference type="ARBA" id="ARBA00004236"/>
    </source>
</evidence>
<dbReference type="GO" id="GO:0085029">
    <property type="term" value="P:extracellular matrix assembly"/>
    <property type="evidence" value="ECO:0007669"/>
    <property type="project" value="TreeGrafter"/>
</dbReference>
<keyword evidence="7" id="KW-0812">Transmembrane</keyword>
<evidence type="ECO:0000256" key="5">
    <source>
        <dbReference type="ARBA" id="ARBA00023136"/>
    </source>
</evidence>
<comment type="subcellular location">
    <subcellularLocation>
        <location evidence="1">Cell membrane</location>
    </subcellularLocation>
</comment>
<reference evidence="8 9" key="1">
    <citation type="submission" date="2017-12" db="EMBL/GenBank/DDBJ databases">
        <title>Draft genome sequence of Ralstonia pickettii 52.</title>
        <authorList>
            <person name="Zheng B."/>
        </authorList>
    </citation>
    <scope>NUCLEOTIDE SEQUENCE [LARGE SCALE GENOMIC DNA]</scope>
    <source>
        <strain evidence="8 9">52</strain>
    </source>
</reference>
<evidence type="ECO:0000256" key="7">
    <source>
        <dbReference type="SAM" id="Phobius"/>
    </source>
</evidence>
<dbReference type="PANTHER" id="PTHR22913">
    <property type="entry name" value="HYALURONAN SYNTHASE"/>
    <property type="match status" value="1"/>
</dbReference>